<dbReference type="RefSeq" id="WP_306680785.1">
    <property type="nucleotide sequence ID" value="NZ_JAVDBT010000010.1"/>
</dbReference>
<feature type="domain" description="HTH lysR-type" evidence="5">
    <location>
        <begin position="7"/>
        <end position="64"/>
    </location>
</feature>
<protein>
    <submittedName>
        <fullName evidence="6">LysR family transcriptional regulator</fullName>
    </submittedName>
</protein>
<dbReference type="Proteomes" id="UP001239680">
    <property type="component" value="Unassembled WGS sequence"/>
</dbReference>
<evidence type="ECO:0000256" key="4">
    <source>
        <dbReference type="ARBA" id="ARBA00023163"/>
    </source>
</evidence>
<dbReference type="InterPro" id="IPR036388">
    <property type="entry name" value="WH-like_DNA-bd_sf"/>
</dbReference>
<dbReference type="InterPro" id="IPR036390">
    <property type="entry name" value="WH_DNA-bd_sf"/>
</dbReference>
<organism evidence="6 7">
    <name type="scientific">Pseudogemmobacter lacusdianii</name>
    <dbReference type="NCBI Taxonomy" id="3069608"/>
    <lineage>
        <taxon>Bacteria</taxon>
        <taxon>Pseudomonadati</taxon>
        <taxon>Pseudomonadota</taxon>
        <taxon>Alphaproteobacteria</taxon>
        <taxon>Rhodobacterales</taxon>
        <taxon>Paracoccaceae</taxon>
        <taxon>Pseudogemmobacter</taxon>
    </lineage>
</organism>
<keyword evidence="3" id="KW-0238">DNA-binding</keyword>
<accession>A0ABU0VZL3</accession>
<dbReference type="SUPFAM" id="SSF53850">
    <property type="entry name" value="Periplasmic binding protein-like II"/>
    <property type="match status" value="1"/>
</dbReference>
<dbReference type="InterPro" id="IPR000847">
    <property type="entry name" value="LysR_HTH_N"/>
</dbReference>
<dbReference type="CDD" id="cd05466">
    <property type="entry name" value="PBP2_LTTR_substrate"/>
    <property type="match status" value="1"/>
</dbReference>
<name>A0ABU0VZL3_9RHOB</name>
<evidence type="ECO:0000256" key="3">
    <source>
        <dbReference type="ARBA" id="ARBA00023125"/>
    </source>
</evidence>
<dbReference type="InterPro" id="IPR005119">
    <property type="entry name" value="LysR_subst-bd"/>
</dbReference>
<dbReference type="PANTHER" id="PTHR30126:SF98">
    <property type="entry name" value="HTH-TYPE TRANSCRIPTIONAL ACTIVATOR BAUR"/>
    <property type="match status" value="1"/>
</dbReference>
<keyword evidence="4" id="KW-0804">Transcription</keyword>
<reference evidence="6 7" key="1">
    <citation type="submission" date="2023-08" db="EMBL/GenBank/DDBJ databases">
        <title>Characterization of two Paracoccaceae strains isolated from Phycosphere and proposal of Xinfangfangia lacusdiani sp. nov.</title>
        <authorList>
            <person name="Deng Y."/>
            <person name="Zhang Y.Q."/>
        </authorList>
    </citation>
    <scope>NUCLEOTIDE SEQUENCE [LARGE SCALE GENOMIC DNA]</scope>
    <source>
        <strain evidence="6 7">CPCC 101601</strain>
    </source>
</reference>
<proteinExistence type="inferred from homology"/>
<keyword evidence="2" id="KW-0805">Transcription regulation</keyword>
<dbReference type="Pfam" id="PF03466">
    <property type="entry name" value="LysR_substrate"/>
    <property type="match status" value="1"/>
</dbReference>
<evidence type="ECO:0000256" key="1">
    <source>
        <dbReference type="ARBA" id="ARBA00009437"/>
    </source>
</evidence>
<evidence type="ECO:0000313" key="7">
    <source>
        <dbReference type="Proteomes" id="UP001239680"/>
    </source>
</evidence>
<evidence type="ECO:0000259" key="5">
    <source>
        <dbReference type="PROSITE" id="PS50931"/>
    </source>
</evidence>
<dbReference type="SUPFAM" id="SSF46785">
    <property type="entry name" value="Winged helix' DNA-binding domain"/>
    <property type="match status" value="1"/>
</dbReference>
<sequence length="309" mass="34524">MRRLQDVDLKLLRSFRSIVEAGGLVGAQAVLNVSQSTLSSQLADLEKRLDMRLCQRGRGGFALTEQGRQLLAALDDLLAAADQFQNATASIVGQMRGVLRLGLVDAILTNPLWDLPQILRRFNQRAPATVIELSTHNATEMQRLVLERKLDFSIGPAFQPVAGLEERPLFRERHALFCAEDHPLAGLALVDTDTLQDYPFAARSYLHRYDIGRIGQLSPAALVDSMETQALMIRSGAFIGFLPCHYALGLPGLARIRVMPGIDYLSPIKLRYRQDNARNMMVRSFLKRVAEQPLRTPRPGERDVILPFD</sequence>
<comment type="similarity">
    <text evidence="1">Belongs to the LysR transcriptional regulatory family.</text>
</comment>
<dbReference type="Gene3D" id="3.40.190.290">
    <property type="match status" value="1"/>
</dbReference>
<dbReference type="Gene3D" id="1.10.10.10">
    <property type="entry name" value="Winged helix-like DNA-binding domain superfamily/Winged helix DNA-binding domain"/>
    <property type="match status" value="1"/>
</dbReference>
<gene>
    <name evidence="6" type="ORF">Q9295_11850</name>
</gene>
<comment type="caution">
    <text evidence="6">The sequence shown here is derived from an EMBL/GenBank/DDBJ whole genome shotgun (WGS) entry which is preliminary data.</text>
</comment>
<dbReference type="PROSITE" id="PS50931">
    <property type="entry name" value="HTH_LYSR"/>
    <property type="match status" value="1"/>
</dbReference>
<keyword evidence="7" id="KW-1185">Reference proteome</keyword>
<dbReference type="PANTHER" id="PTHR30126">
    <property type="entry name" value="HTH-TYPE TRANSCRIPTIONAL REGULATOR"/>
    <property type="match status" value="1"/>
</dbReference>
<dbReference type="EMBL" id="JAVDBT010000010">
    <property type="protein sequence ID" value="MDQ2067073.1"/>
    <property type="molecule type" value="Genomic_DNA"/>
</dbReference>
<dbReference type="Pfam" id="PF00126">
    <property type="entry name" value="HTH_1"/>
    <property type="match status" value="1"/>
</dbReference>
<evidence type="ECO:0000313" key="6">
    <source>
        <dbReference type="EMBL" id="MDQ2067073.1"/>
    </source>
</evidence>
<evidence type="ECO:0000256" key="2">
    <source>
        <dbReference type="ARBA" id="ARBA00023015"/>
    </source>
</evidence>